<dbReference type="Proteomes" id="UP000669179">
    <property type="component" value="Unassembled WGS sequence"/>
</dbReference>
<reference evidence="11" key="1">
    <citation type="submission" date="2021-03" db="EMBL/GenBank/DDBJ databases">
        <authorList>
            <person name="Kanchanasin P."/>
            <person name="Saeng-In P."/>
            <person name="Phongsopitanun W."/>
            <person name="Yuki M."/>
            <person name="Kudo T."/>
            <person name="Ohkuma M."/>
            <person name="Tanasupawat S."/>
        </authorList>
    </citation>
    <scope>NUCLEOTIDE SEQUENCE</scope>
    <source>
        <strain evidence="11">GKU 128</strain>
    </source>
</reference>
<feature type="domain" description="Histidine kinase/HSP90-like ATPase" evidence="10">
    <location>
        <begin position="329"/>
        <end position="420"/>
    </location>
</feature>
<dbReference type="InterPro" id="IPR025828">
    <property type="entry name" value="Put_sensor_dom"/>
</dbReference>
<keyword evidence="9" id="KW-0812">Transmembrane</keyword>
<accession>A0A939PRG2</accession>
<comment type="catalytic activity">
    <reaction evidence="1">
        <text>ATP + protein L-histidine = ADP + protein N-phospho-L-histidine.</text>
        <dbReference type="EC" id="2.7.13.3"/>
    </reaction>
</comment>
<dbReference type="RefSeq" id="WP_208263068.1">
    <property type="nucleotide sequence ID" value="NZ_JAGEOJ010000029.1"/>
</dbReference>
<dbReference type="Gene3D" id="3.30.565.10">
    <property type="entry name" value="Histidine kinase-like ATPase, C-terminal domain"/>
    <property type="match status" value="1"/>
</dbReference>
<keyword evidence="8" id="KW-0902">Two-component regulatory system</keyword>
<dbReference type="SMART" id="SM00387">
    <property type="entry name" value="HATPase_c"/>
    <property type="match status" value="1"/>
</dbReference>
<dbReference type="EMBL" id="JAGEOJ010000029">
    <property type="protein sequence ID" value="MBO2454844.1"/>
    <property type="molecule type" value="Genomic_DNA"/>
</dbReference>
<evidence type="ECO:0000256" key="1">
    <source>
        <dbReference type="ARBA" id="ARBA00000085"/>
    </source>
</evidence>
<evidence type="ECO:0000256" key="7">
    <source>
        <dbReference type="ARBA" id="ARBA00022840"/>
    </source>
</evidence>
<dbReference type="Pfam" id="PF13796">
    <property type="entry name" value="Sensor"/>
    <property type="match status" value="1"/>
</dbReference>
<evidence type="ECO:0000259" key="10">
    <source>
        <dbReference type="SMART" id="SM00387"/>
    </source>
</evidence>
<dbReference type="InterPro" id="IPR011712">
    <property type="entry name" value="Sig_transdc_His_kin_sub3_dim/P"/>
</dbReference>
<organism evidence="11 12">
    <name type="scientific">Actinomadura barringtoniae</name>
    <dbReference type="NCBI Taxonomy" id="1427535"/>
    <lineage>
        <taxon>Bacteria</taxon>
        <taxon>Bacillati</taxon>
        <taxon>Actinomycetota</taxon>
        <taxon>Actinomycetes</taxon>
        <taxon>Streptosporangiales</taxon>
        <taxon>Thermomonosporaceae</taxon>
        <taxon>Actinomadura</taxon>
    </lineage>
</organism>
<proteinExistence type="predicted"/>
<dbReference type="Gene3D" id="1.20.5.1930">
    <property type="match status" value="1"/>
</dbReference>
<evidence type="ECO:0000256" key="3">
    <source>
        <dbReference type="ARBA" id="ARBA00022553"/>
    </source>
</evidence>
<evidence type="ECO:0000256" key="5">
    <source>
        <dbReference type="ARBA" id="ARBA00022741"/>
    </source>
</evidence>
<keyword evidence="6" id="KW-0418">Kinase</keyword>
<evidence type="ECO:0000313" key="11">
    <source>
        <dbReference type="EMBL" id="MBO2454844.1"/>
    </source>
</evidence>
<sequence length="430" mass="45870">MSTVRAILRAPFTGRAWRELLYALISMPLSLVALAYVIVAGLPMAILAVTRAGPRMEAVGLRGARRLSDLYRELAARLLHERVASPAPAPPGRAAYDPAGYRAFGYLAVKLPLGLATLYAVSVTWGWGFVGLTYPIQLPLRLNDVKTVAPDGGVRHGFVLGDVIFDTWQRSLLVAAGGAVLLLVAPWAVRLIASLDLLLIRTLLGPNETERIRDLEETRALAVDDAVATLRRIERDLHDGAQVRLISLVMNLAMMKETLPPDVPEATRNMVAAAEEEARGAIGELRELVRGIHPPVLDKGLDVALATLGARSAVPVELDTHLPERPSAAIESIAYFCVAELLANVAKHAEATQALVSVVAQGGTNLRVRVTDDGRGGAALGAGTGLTGLLDRIRPVDGRLDIQSPPGGPTVVTVDLPLPAAEKYAHRDRG</sequence>
<evidence type="ECO:0000313" key="12">
    <source>
        <dbReference type="Proteomes" id="UP000669179"/>
    </source>
</evidence>
<keyword evidence="9" id="KW-1133">Transmembrane helix</keyword>
<dbReference type="GO" id="GO:0005524">
    <property type="term" value="F:ATP binding"/>
    <property type="evidence" value="ECO:0007669"/>
    <property type="project" value="UniProtKB-KW"/>
</dbReference>
<keyword evidence="9" id="KW-0472">Membrane</keyword>
<comment type="caution">
    <text evidence="11">The sequence shown here is derived from an EMBL/GenBank/DDBJ whole genome shotgun (WGS) entry which is preliminary data.</text>
</comment>
<dbReference type="AlphaFoldDB" id="A0A939PRG2"/>
<dbReference type="PANTHER" id="PTHR24421">
    <property type="entry name" value="NITRATE/NITRITE SENSOR PROTEIN NARX-RELATED"/>
    <property type="match status" value="1"/>
</dbReference>
<dbReference type="GO" id="GO:0046983">
    <property type="term" value="F:protein dimerization activity"/>
    <property type="evidence" value="ECO:0007669"/>
    <property type="project" value="InterPro"/>
</dbReference>
<evidence type="ECO:0000256" key="9">
    <source>
        <dbReference type="SAM" id="Phobius"/>
    </source>
</evidence>
<gene>
    <name evidence="11" type="ORF">J4573_47700</name>
</gene>
<dbReference type="Pfam" id="PF02518">
    <property type="entry name" value="HATPase_c"/>
    <property type="match status" value="1"/>
</dbReference>
<dbReference type="SUPFAM" id="SSF55874">
    <property type="entry name" value="ATPase domain of HSP90 chaperone/DNA topoisomerase II/histidine kinase"/>
    <property type="match status" value="1"/>
</dbReference>
<feature type="transmembrane region" description="Helical" evidence="9">
    <location>
        <begin position="111"/>
        <end position="134"/>
    </location>
</feature>
<evidence type="ECO:0000256" key="2">
    <source>
        <dbReference type="ARBA" id="ARBA00012438"/>
    </source>
</evidence>
<evidence type="ECO:0000256" key="6">
    <source>
        <dbReference type="ARBA" id="ARBA00022777"/>
    </source>
</evidence>
<protein>
    <recommendedName>
        <fullName evidence="2">histidine kinase</fullName>
        <ecNumber evidence="2">2.7.13.3</ecNumber>
    </recommendedName>
</protein>
<dbReference type="Pfam" id="PF07730">
    <property type="entry name" value="HisKA_3"/>
    <property type="match status" value="1"/>
</dbReference>
<dbReference type="InterPro" id="IPR003594">
    <property type="entry name" value="HATPase_dom"/>
</dbReference>
<keyword evidence="4" id="KW-0808">Transferase</keyword>
<dbReference type="InterPro" id="IPR050482">
    <property type="entry name" value="Sensor_HK_TwoCompSys"/>
</dbReference>
<dbReference type="GO" id="GO:0016020">
    <property type="term" value="C:membrane"/>
    <property type="evidence" value="ECO:0007669"/>
    <property type="project" value="InterPro"/>
</dbReference>
<name>A0A939PRG2_9ACTN</name>
<dbReference type="GO" id="GO:0000155">
    <property type="term" value="F:phosphorelay sensor kinase activity"/>
    <property type="evidence" value="ECO:0007669"/>
    <property type="project" value="InterPro"/>
</dbReference>
<feature type="transmembrane region" description="Helical" evidence="9">
    <location>
        <begin position="172"/>
        <end position="193"/>
    </location>
</feature>
<evidence type="ECO:0000256" key="4">
    <source>
        <dbReference type="ARBA" id="ARBA00022679"/>
    </source>
</evidence>
<dbReference type="PANTHER" id="PTHR24421:SF10">
    <property type="entry name" value="NITRATE_NITRITE SENSOR PROTEIN NARQ"/>
    <property type="match status" value="1"/>
</dbReference>
<evidence type="ECO:0000256" key="8">
    <source>
        <dbReference type="ARBA" id="ARBA00023012"/>
    </source>
</evidence>
<keyword evidence="3" id="KW-0597">Phosphoprotein</keyword>
<keyword evidence="5" id="KW-0547">Nucleotide-binding</keyword>
<keyword evidence="7" id="KW-0067">ATP-binding</keyword>
<keyword evidence="12" id="KW-1185">Reference proteome</keyword>
<dbReference type="EC" id="2.7.13.3" evidence="2"/>
<feature type="transmembrane region" description="Helical" evidence="9">
    <location>
        <begin position="20"/>
        <end position="49"/>
    </location>
</feature>
<dbReference type="InterPro" id="IPR036890">
    <property type="entry name" value="HATPase_C_sf"/>
</dbReference>